<accession>A0A5N6TJ25</accession>
<evidence type="ECO:0000256" key="1">
    <source>
        <dbReference type="SAM" id="MobiDB-lite"/>
    </source>
</evidence>
<dbReference type="Proteomes" id="UP000325780">
    <property type="component" value="Unassembled WGS sequence"/>
</dbReference>
<sequence length="317" mass="34987">MSDALCGPSNALQNLHKHASVDRTLQQDRLTSRQSPSRGFRLQTHNEGILDPEFAAFESNVAETPIPSLQHQTHLAAPSSHFSVHNQSENQQWSADFQRLQISASPLQMRQQPSLAAGPTSTVAQHGWHSEFIKQQQQQQQQPARLVQQHKPYAQGFQSSFAPQYPMSGAAMDSFPSIQEAPVGHLPPTEAFDESAFEAAFEQARADLASQTADKAQGQTQDVAEGEAQLDAVATPQTPESIKIGSDTIPQNNKDNMRAQLNDADDLAKTAGQLLESVSHDQSQKFRESNFLALMRRIRDREVHIEGDEFCEVSTSP</sequence>
<organism evidence="2 3">
    <name type="scientific">Aspergillus avenaceus</name>
    <dbReference type="NCBI Taxonomy" id="36643"/>
    <lineage>
        <taxon>Eukaryota</taxon>
        <taxon>Fungi</taxon>
        <taxon>Dikarya</taxon>
        <taxon>Ascomycota</taxon>
        <taxon>Pezizomycotina</taxon>
        <taxon>Eurotiomycetes</taxon>
        <taxon>Eurotiomycetidae</taxon>
        <taxon>Eurotiales</taxon>
        <taxon>Aspergillaceae</taxon>
        <taxon>Aspergillus</taxon>
        <taxon>Aspergillus subgen. Circumdati</taxon>
    </lineage>
</organism>
<dbReference type="EMBL" id="ML742276">
    <property type="protein sequence ID" value="KAE8146250.1"/>
    <property type="molecule type" value="Genomic_DNA"/>
</dbReference>
<evidence type="ECO:0008006" key="4">
    <source>
        <dbReference type="Google" id="ProtNLM"/>
    </source>
</evidence>
<dbReference type="Gene3D" id="6.10.280.230">
    <property type="match status" value="1"/>
</dbReference>
<protein>
    <recommendedName>
        <fullName evidence="4">Peroxin 20</fullName>
    </recommendedName>
</protein>
<dbReference type="AlphaFoldDB" id="A0A5N6TJ25"/>
<evidence type="ECO:0000313" key="2">
    <source>
        <dbReference type="EMBL" id="KAE8146250.1"/>
    </source>
</evidence>
<evidence type="ECO:0000313" key="3">
    <source>
        <dbReference type="Proteomes" id="UP000325780"/>
    </source>
</evidence>
<name>A0A5N6TJ25_ASPAV</name>
<reference evidence="2 3" key="1">
    <citation type="submission" date="2019-04" db="EMBL/GenBank/DDBJ databases">
        <title>Friends and foes A comparative genomics study of 23 Aspergillus species from section Flavi.</title>
        <authorList>
            <consortium name="DOE Joint Genome Institute"/>
            <person name="Kjaerbolling I."/>
            <person name="Vesth T."/>
            <person name="Frisvad J.C."/>
            <person name="Nybo J.L."/>
            <person name="Theobald S."/>
            <person name="Kildgaard S."/>
            <person name="Isbrandt T."/>
            <person name="Kuo A."/>
            <person name="Sato A."/>
            <person name="Lyhne E.K."/>
            <person name="Kogle M.E."/>
            <person name="Wiebenga A."/>
            <person name="Kun R.S."/>
            <person name="Lubbers R.J."/>
            <person name="Makela M.R."/>
            <person name="Barry K."/>
            <person name="Chovatia M."/>
            <person name="Clum A."/>
            <person name="Daum C."/>
            <person name="Haridas S."/>
            <person name="He G."/>
            <person name="LaButti K."/>
            <person name="Lipzen A."/>
            <person name="Mondo S."/>
            <person name="Riley R."/>
            <person name="Salamov A."/>
            <person name="Simmons B.A."/>
            <person name="Magnuson J.K."/>
            <person name="Henrissat B."/>
            <person name="Mortensen U.H."/>
            <person name="Larsen T.O."/>
            <person name="Devries R.P."/>
            <person name="Grigoriev I.V."/>
            <person name="Machida M."/>
            <person name="Baker S.E."/>
            <person name="Andersen M.R."/>
        </authorList>
    </citation>
    <scope>NUCLEOTIDE SEQUENCE [LARGE SCALE GENOMIC DNA]</scope>
    <source>
        <strain evidence="2 3">IBT 18842</strain>
    </source>
</reference>
<proteinExistence type="predicted"/>
<feature type="compositionally biased region" description="Polar residues" evidence="1">
    <location>
        <begin position="23"/>
        <end position="37"/>
    </location>
</feature>
<dbReference type="OrthoDB" id="5407351at2759"/>
<keyword evidence="3" id="KW-1185">Reference proteome</keyword>
<feature type="region of interest" description="Disordered" evidence="1">
    <location>
        <begin position="17"/>
        <end position="44"/>
    </location>
</feature>
<gene>
    <name evidence="2" type="ORF">BDV25DRAFT_162888</name>
</gene>